<feature type="region of interest" description="Disordered" evidence="1">
    <location>
        <begin position="32"/>
        <end position="56"/>
    </location>
</feature>
<dbReference type="AlphaFoldDB" id="A0A8S4S4T9"/>
<comment type="caution">
    <text evidence="2">The sequence shown here is derived from an EMBL/GenBank/DDBJ whole genome shotgun (WGS) entry which is preliminary data.</text>
</comment>
<dbReference type="OrthoDB" id="7469032at2759"/>
<proteinExistence type="predicted"/>
<keyword evidence="3" id="KW-1185">Reference proteome</keyword>
<evidence type="ECO:0000256" key="1">
    <source>
        <dbReference type="SAM" id="MobiDB-lite"/>
    </source>
</evidence>
<feature type="compositionally biased region" description="Polar residues" evidence="1">
    <location>
        <begin position="534"/>
        <end position="547"/>
    </location>
</feature>
<sequence length="694" mass="78122">MQRNSAWERRKEFLLRSMFEDAPLLSPIQENDEDVEVSESHSLVENTDPSATTSSEVLFPEAVRRRRSSGLSDIFPIKRTRYSDPQEYTASPSGLVKQRIIGKGSIQSTPKDTDSSKFRSQATISYDDDYFMSTSENNDDDVGDHNYMTESINNGCHEEMEKIKADRLAKPIVLSPILAGVSAFLPTKSPIISHHTVCSSLPELTIVVEKKRLDDDLEEFYDCLEKTMRILYKKYILKTNYETSSVDSGVQKYENEYFDGVYLRYDDDDEQDNRNKECSNEDYVDRNISESISKMTVLSPMQDNEEDREDVAIPVSDRLPGTNNDGINYACDIDIGLHQEVEWAKSRQLTKSSDAQEADNECDGGDYYKDLDCDYDTVQQDHEECNIEDSHDQEAKIHRLDRFTKPKGLSTILEVEEIESLHEQRNEDSQGGGISLHSPKVDSIGSHISFNSTFDAGEVKTDTNNGSSGEEVEQVSNILVKKYDLSGMLAASPNFSVDSLVEDEDVGEKSFGSIEEEEQPVSNSLVETIDDGDVSQSSSCVRKQNSPRFLLEGEENDHDESCEEEVELEESYIQTTDTTEDVNGPSSSEVQSPEAMRRRCSELSVIFPVKRTAHSDLQDDIAPTQDLKMLRITVAVSDDGNVPQSCSSVQEEDSGRSRIESRENEENDTDQSCEGEVEQSESFVETTGEFMEND</sequence>
<feature type="compositionally biased region" description="Basic and acidic residues" evidence="1">
    <location>
        <begin position="653"/>
        <end position="664"/>
    </location>
</feature>
<evidence type="ECO:0000313" key="3">
    <source>
        <dbReference type="Proteomes" id="UP000838756"/>
    </source>
</evidence>
<feature type="region of interest" description="Disordered" evidence="1">
    <location>
        <begin position="641"/>
        <end position="694"/>
    </location>
</feature>
<protein>
    <submittedName>
        <fullName evidence="2">Jg2320 protein</fullName>
    </submittedName>
</protein>
<name>A0A8S4S4T9_9NEOP</name>
<feature type="compositionally biased region" description="Acidic residues" evidence="1">
    <location>
        <begin position="552"/>
        <end position="570"/>
    </location>
</feature>
<gene>
    <name evidence="2" type="primary">jg2320</name>
    <name evidence="2" type="ORF">PAEG_LOCUS22264</name>
</gene>
<feature type="compositionally biased region" description="Acidic residues" evidence="1">
    <location>
        <begin position="665"/>
        <end position="679"/>
    </location>
</feature>
<dbReference type="Proteomes" id="UP000838756">
    <property type="component" value="Unassembled WGS sequence"/>
</dbReference>
<feature type="compositionally biased region" description="Polar residues" evidence="1">
    <location>
        <begin position="40"/>
        <end position="56"/>
    </location>
</feature>
<reference evidence="2" key="1">
    <citation type="submission" date="2022-03" db="EMBL/GenBank/DDBJ databases">
        <authorList>
            <person name="Lindestad O."/>
        </authorList>
    </citation>
    <scope>NUCLEOTIDE SEQUENCE</scope>
</reference>
<feature type="region of interest" description="Disordered" evidence="1">
    <location>
        <begin position="531"/>
        <end position="596"/>
    </location>
</feature>
<evidence type="ECO:0000313" key="2">
    <source>
        <dbReference type="EMBL" id="CAH2251679.1"/>
    </source>
</evidence>
<accession>A0A8S4S4T9</accession>
<organism evidence="2 3">
    <name type="scientific">Pararge aegeria aegeria</name>
    <dbReference type="NCBI Taxonomy" id="348720"/>
    <lineage>
        <taxon>Eukaryota</taxon>
        <taxon>Metazoa</taxon>
        <taxon>Ecdysozoa</taxon>
        <taxon>Arthropoda</taxon>
        <taxon>Hexapoda</taxon>
        <taxon>Insecta</taxon>
        <taxon>Pterygota</taxon>
        <taxon>Neoptera</taxon>
        <taxon>Endopterygota</taxon>
        <taxon>Lepidoptera</taxon>
        <taxon>Glossata</taxon>
        <taxon>Ditrysia</taxon>
        <taxon>Papilionoidea</taxon>
        <taxon>Nymphalidae</taxon>
        <taxon>Satyrinae</taxon>
        <taxon>Satyrini</taxon>
        <taxon>Parargina</taxon>
        <taxon>Pararge</taxon>
    </lineage>
</organism>
<dbReference type="EMBL" id="CAKXAJ010026029">
    <property type="protein sequence ID" value="CAH2251679.1"/>
    <property type="molecule type" value="Genomic_DNA"/>
</dbReference>
<feature type="region of interest" description="Disordered" evidence="1">
    <location>
        <begin position="347"/>
        <end position="366"/>
    </location>
</feature>